<keyword evidence="3" id="KW-1185">Reference proteome</keyword>
<dbReference type="NCBIfam" id="TIGR03519">
    <property type="entry name" value="T9SS_PorP_fam"/>
    <property type="match status" value="1"/>
</dbReference>
<dbReference type="RefSeq" id="WP_111898376.1">
    <property type="nucleotide sequence ID" value="NZ_CP033459.1"/>
</dbReference>
<dbReference type="Proteomes" id="UP000249375">
    <property type="component" value="Chromosome"/>
</dbReference>
<dbReference type="EMBL" id="CP033459">
    <property type="protein sequence ID" value="QFQ12734.1"/>
    <property type="molecule type" value="Genomic_DNA"/>
</dbReference>
<dbReference type="PROSITE" id="PS51257">
    <property type="entry name" value="PROKAR_LIPOPROTEIN"/>
    <property type="match status" value="1"/>
</dbReference>
<dbReference type="KEGG" id="alq:C7Y71_006710"/>
<evidence type="ECO:0000313" key="2">
    <source>
        <dbReference type="EMBL" id="QFQ12734.1"/>
    </source>
</evidence>
<feature type="signal peptide" evidence="1">
    <location>
        <begin position="1"/>
        <end position="28"/>
    </location>
</feature>
<dbReference type="Pfam" id="PF11751">
    <property type="entry name" value="PorP_SprF"/>
    <property type="match status" value="1"/>
</dbReference>
<evidence type="ECO:0000313" key="3">
    <source>
        <dbReference type="Proteomes" id="UP000249375"/>
    </source>
</evidence>
<keyword evidence="1" id="KW-0732">Signal</keyword>
<dbReference type="OrthoDB" id="1320396at2"/>
<protein>
    <submittedName>
        <fullName evidence="2">Type IX secretion system membrane protein PorP/SprF</fullName>
    </submittedName>
</protein>
<organism evidence="2 3">
    <name type="scientific">Pseudoprevotella muciniphila</name>
    <dbReference type="NCBI Taxonomy" id="2133944"/>
    <lineage>
        <taxon>Bacteria</taxon>
        <taxon>Pseudomonadati</taxon>
        <taxon>Bacteroidota</taxon>
        <taxon>Bacteroidia</taxon>
        <taxon>Bacteroidales</taxon>
        <taxon>Prevotellaceae</taxon>
        <taxon>Pseudoprevotella</taxon>
    </lineage>
</organism>
<reference evidence="2 3" key="1">
    <citation type="submission" date="2018-11" db="EMBL/GenBank/DDBJ databases">
        <authorList>
            <person name="Na S.W."/>
            <person name="Baik M."/>
        </authorList>
    </citation>
    <scope>NUCLEOTIDE SEQUENCE [LARGE SCALE GENOMIC DNA]</scope>
    <source>
        <strain evidence="2 3">E39</strain>
    </source>
</reference>
<sequence>MIFRRFRILRTLLPAVLLWLGACFVSYAQQEPDYIHYYELEPQFNPATVGKSSQLLINAGFQSHPMGVKQGGSTLFTGANTAFAVQKTRHGVGAYFQNDAIGLFTKQHFAIQYSYQFRLFGGTLNVGAEAEMLNEKVDGSKANLAEGNDLAFPSGEVSGSRFDAGVGVYYQRKNLYVGLSAIHLMAPTINLGETYQMDVKRHYYLTGGYNIKLKNPFFKIAPSCFVRYDGTDIRATITGRLCYEKEDKFIHGGVAYTPQRSVALIVGGRFHGVNLSYSYEAFTSGLGLERGQHEVTLGYSMDLDFGKKGRNLHKSVRWL</sequence>
<name>A0A5P8E713_9BACT</name>
<evidence type="ECO:0000256" key="1">
    <source>
        <dbReference type="SAM" id="SignalP"/>
    </source>
</evidence>
<dbReference type="AlphaFoldDB" id="A0A5P8E713"/>
<accession>A0A5P8E713</accession>
<gene>
    <name evidence="2" type="ORF">C7Y71_006710</name>
</gene>
<proteinExistence type="predicted"/>
<dbReference type="InterPro" id="IPR019861">
    <property type="entry name" value="PorP/SprF_Bacteroidetes"/>
</dbReference>
<feature type="chain" id="PRO_5024456777" evidence="1">
    <location>
        <begin position="29"/>
        <end position="319"/>
    </location>
</feature>